<keyword evidence="3" id="KW-1185">Reference proteome</keyword>
<dbReference type="RefSeq" id="WP_238290467.1">
    <property type="nucleotide sequence ID" value="NZ_BPQS01000023.1"/>
</dbReference>
<feature type="transmembrane region" description="Helical" evidence="1">
    <location>
        <begin position="428"/>
        <end position="449"/>
    </location>
</feature>
<gene>
    <name evidence="2" type="ORF">QWZ18_05325</name>
</gene>
<sequence length="508" mass="53259">MKTWLQTLLALLVLTGEPARAESPVRQLFLIQDSGWMEPFLTAKGSQFRPLVEALIAAAGTQTDVVAVAAFDQDGQVPGRPSPRMLYEGPYRADRVRAAVTAIDLPRKAGGQAYADADFNGALLGGIRAGLHGGDGVIWMITNNKNAPGNSAEVERNTAAFYATLRAAPAVARIIAYPVRMPLRGRNFSEAGFVVYGIGYGPSGGRALATVLATPALRALFHHPPVTLKPIRAGALALSIDRVDSGGLEAGLEDGILVVRGADAAGGTVLRFIGHLTNGFYPQRIASATLALNWSADRSATELARAAVLPDTVVDLAPQAESAPLAVTLTLPPMPRPPGLAGLLSAGQAIDGILTLRLTNLRLTLDPAFLERVRPIFGSDLFSADQSPEPAAADALEERLPGLFRDYRGVAEAAVSLPVRIEAAFSPWPLAATAFGAGALVGAAGLCAARLRRAKLYTVTLGSSTKRVILRPYRAAVLCAPDGSRWRVRASLRGEPSATRIADAGPGA</sequence>
<reference evidence="3" key="1">
    <citation type="journal article" date="2019" name="Int. J. Syst. Evol. Microbiol.">
        <title>The Global Catalogue of Microorganisms (GCM) 10K type strain sequencing project: providing services to taxonomists for standard genome sequencing and annotation.</title>
        <authorList>
            <consortium name="The Broad Institute Genomics Platform"/>
            <consortium name="The Broad Institute Genome Sequencing Center for Infectious Disease"/>
            <person name="Wu L."/>
            <person name="Ma J."/>
        </authorList>
    </citation>
    <scope>NUCLEOTIDE SEQUENCE [LARGE SCALE GENOMIC DNA]</scope>
    <source>
        <strain evidence="3">CECT 7806</strain>
    </source>
</reference>
<dbReference type="EMBL" id="JAUFPT010000013">
    <property type="protein sequence ID" value="MDN3570047.1"/>
    <property type="molecule type" value="Genomic_DNA"/>
</dbReference>
<evidence type="ECO:0000256" key="1">
    <source>
        <dbReference type="SAM" id="Phobius"/>
    </source>
</evidence>
<evidence type="ECO:0000313" key="2">
    <source>
        <dbReference type="EMBL" id="MDN3570047.1"/>
    </source>
</evidence>
<keyword evidence="1" id="KW-1133">Transmembrane helix</keyword>
<name>A0ABT8AJK3_9HYPH</name>
<evidence type="ECO:0000313" key="3">
    <source>
        <dbReference type="Proteomes" id="UP001244297"/>
    </source>
</evidence>
<organism evidence="2 3">
    <name type="scientific">Methylobacterium longum</name>
    <dbReference type="NCBI Taxonomy" id="767694"/>
    <lineage>
        <taxon>Bacteria</taxon>
        <taxon>Pseudomonadati</taxon>
        <taxon>Pseudomonadota</taxon>
        <taxon>Alphaproteobacteria</taxon>
        <taxon>Hyphomicrobiales</taxon>
        <taxon>Methylobacteriaceae</taxon>
        <taxon>Methylobacterium</taxon>
    </lineage>
</organism>
<protein>
    <recommendedName>
        <fullName evidence="4">VWA domain-containing protein</fullName>
    </recommendedName>
</protein>
<proteinExistence type="predicted"/>
<dbReference type="Proteomes" id="UP001244297">
    <property type="component" value="Unassembled WGS sequence"/>
</dbReference>
<accession>A0ABT8AJK3</accession>
<keyword evidence="1" id="KW-0812">Transmembrane</keyword>
<keyword evidence="1" id="KW-0472">Membrane</keyword>
<comment type="caution">
    <text evidence="2">The sequence shown here is derived from an EMBL/GenBank/DDBJ whole genome shotgun (WGS) entry which is preliminary data.</text>
</comment>
<evidence type="ECO:0008006" key="4">
    <source>
        <dbReference type="Google" id="ProtNLM"/>
    </source>
</evidence>